<dbReference type="GO" id="GO:0035529">
    <property type="term" value="F:NADH pyrophosphatase activity"/>
    <property type="evidence" value="ECO:0007669"/>
    <property type="project" value="TreeGrafter"/>
</dbReference>
<dbReference type="SUPFAM" id="SSF55811">
    <property type="entry name" value="Nudix"/>
    <property type="match status" value="1"/>
</dbReference>
<dbReference type="Proteomes" id="UP000663851">
    <property type="component" value="Unassembled WGS sequence"/>
</dbReference>
<dbReference type="EMBL" id="CAJOBO010000937">
    <property type="protein sequence ID" value="CAF4314068.1"/>
    <property type="molecule type" value="Genomic_DNA"/>
</dbReference>
<dbReference type="InterPro" id="IPR020084">
    <property type="entry name" value="NUDIX_hydrolase_CS"/>
</dbReference>
<dbReference type="InterPro" id="IPR000086">
    <property type="entry name" value="NUDIX_hydrolase_dom"/>
</dbReference>
<evidence type="ECO:0000313" key="5">
    <source>
        <dbReference type="Proteomes" id="UP000663851"/>
    </source>
</evidence>
<dbReference type="PROSITE" id="PS51462">
    <property type="entry name" value="NUDIX"/>
    <property type="match status" value="1"/>
</dbReference>
<reference evidence="4" key="1">
    <citation type="submission" date="2021-02" db="EMBL/GenBank/DDBJ databases">
        <authorList>
            <person name="Nowell W R."/>
        </authorList>
    </citation>
    <scope>NUCLEOTIDE SEQUENCE</scope>
</reference>
<organism evidence="4 5">
    <name type="scientific">Rotaria socialis</name>
    <dbReference type="NCBI Taxonomy" id="392032"/>
    <lineage>
        <taxon>Eukaryota</taxon>
        <taxon>Metazoa</taxon>
        <taxon>Spiralia</taxon>
        <taxon>Gnathifera</taxon>
        <taxon>Rotifera</taxon>
        <taxon>Eurotatoria</taxon>
        <taxon>Bdelloidea</taxon>
        <taxon>Philodinida</taxon>
        <taxon>Philodinidae</taxon>
        <taxon>Rotaria</taxon>
    </lineage>
</organism>
<evidence type="ECO:0000256" key="2">
    <source>
        <dbReference type="ARBA" id="ARBA00022801"/>
    </source>
</evidence>
<dbReference type="AlphaFoldDB" id="A0A820INR2"/>
<comment type="similarity">
    <text evidence="1">Belongs to the Nudix hydrolase family.</text>
</comment>
<comment type="caution">
    <text evidence="4">The sequence shown here is derived from an EMBL/GenBank/DDBJ whole genome shotgun (WGS) entry which is preliminary data.</text>
</comment>
<dbReference type="CDD" id="cd04670">
    <property type="entry name" value="NUDIX_ASFGF2_Nudt6"/>
    <property type="match status" value="1"/>
</dbReference>
<dbReference type="PROSITE" id="PS00893">
    <property type="entry name" value="NUDIX_BOX"/>
    <property type="match status" value="1"/>
</dbReference>
<sequence length="306" mass="34943">MTTLENVETKLLTGCSDMYSGITVDKELLAKTCLLFERQLEQSLLAWREAKRRGIWLPIPHDRTELISIAQKFGFVLHHAKPDYVMLTNWLDENEPNPLPSYAISTIGVGGLVVNSKRENEPNPLPSYAISTIGVGGLVVNSKREVLLIQERFAYVDDYFKLPGGALDIGEPIECGVEREVFEETGIRAHFRGVLAFTYDNNFRFEHGDVYFACLMSLDEDEKDQQINFDPLEIAACQWMPLDEWANSPEKHPVPITLHLARLTIDVLDGRENLLEPDLIKVKPKNPKQLPWNIMMYRKKSSEKKE</sequence>
<protein>
    <recommendedName>
        <fullName evidence="3">Nudix hydrolase domain-containing protein</fullName>
    </recommendedName>
</protein>
<dbReference type="InterPro" id="IPR003293">
    <property type="entry name" value="Nudix_hydrolase6-like"/>
</dbReference>
<dbReference type="PANTHER" id="PTHR13994">
    <property type="entry name" value="NUDIX HYDROLASE RELATED"/>
    <property type="match status" value="1"/>
</dbReference>
<feature type="domain" description="Nudix hydrolase" evidence="3">
    <location>
        <begin position="130"/>
        <end position="262"/>
    </location>
</feature>
<evidence type="ECO:0000256" key="1">
    <source>
        <dbReference type="ARBA" id="ARBA00005582"/>
    </source>
</evidence>
<dbReference type="Pfam" id="PF18290">
    <property type="entry name" value="Nudix_hydro"/>
    <property type="match status" value="1"/>
</dbReference>
<name>A0A820INR2_9BILA</name>
<dbReference type="Gene3D" id="3.90.79.10">
    <property type="entry name" value="Nucleoside Triphosphate Pyrophosphohydrolase"/>
    <property type="match status" value="1"/>
</dbReference>
<dbReference type="GO" id="GO:0051287">
    <property type="term" value="F:NAD binding"/>
    <property type="evidence" value="ECO:0007669"/>
    <property type="project" value="TreeGrafter"/>
</dbReference>
<dbReference type="InterPro" id="IPR015797">
    <property type="entry name" value="NUDIX_hydrolase-like_dom_sf"/>
</dbReference>
<dbReference type="Gene3D" id="3.40.630.30">
    <property type="match status" value="1"/>
</dbReference>
<dbReference type="GO" id="GO:0047631">
    <property type="term" value="F:ADP-ribose diphosphatase activity"/>
    <property type="evidence" value="ECO:0007669"/>
    <property type="project" value="TreeGrafter"/>
</dbReference>
<gene>
    <name evidence="4" type="ORF">HFQ381_LOCUS14380</name>
</gene>
<evidence type="ECO:0000259" key="3">
    <source>
        <dbReference type="PROSITE" id="PS51462"/>
    </source>
</evidence>
<keyword evidence="2" id="KW-0378">Hydrolase</keyword>
<dbReference type="PANTHER" id="PTHR13994:SF13">
    <property type="entry name" value="FI03680P"/>
    <property type="match status" value="1"/>
</dbReference>
<evidence type="ECO:0000313" key="4">
    <source>
        <dbReference type="EMBL" id="CAF4314068.1"/>
    </source>
</evidence>
<dbReference type="Pfam" id="PF00293">
    <property type="entry name" value="NUDIX"/>
    <property type="match status" value="1"/>
</dbReference>
<accession>A0A820INR2</accession>
<dbReference type="InterPro" id="IPR040618">
    <property type="entry name" value="Pre-Nudix"/>
</dbReference>
<proteinExistence type="inferred from homology"/>